<feature type="compositionally biased region" description="Polar residues" evidence="2">
    <location>
        <begin position="1184"/>
        <end position="1193"/>
    </location>
</feature>
<dbReference type="GO" id="GO:0005874">
    <property type="term" value="C:microtubule"/>
    <property type="evidence" value="ECO:0007669"/>
    <property type="project" value="InterPro"/>
</dbReference>
<feature type="coiled-coil region" evidence="1">
    <location>
        <begin position="345"/>
        <end position="377"/>
    </location>
</feature>
<evidence type="ECO:0000313" key="4">
    <source>
        <dbReference type="Ensembl" id="ENSSHAP00000043952.1"/>
    </source>
</evidence>
<dbReference type="GO" id="GO:0000922">
    <property type="term" value="C:spindle pole"/>
    <property type="evidence" value="ECO:0007669"/>
    <property type="project" value="InterPro"/>
</dbReference>
<dbReference type="AlphaFoldDB" id="A0A7N4PYX3"/>
<reference evidence="4" key="3">
    <citation type="submission" date="2025-09" db="UniProtKB">
        <authorList>
            <consortium name="Ensembl"/>
        </authorList>
    </citation>
    <scope>IDENTIFICATION</scope>
</reference>
<feature type="compositionally biased region" description="Basic and acidic residues" evidence="2">
    <location>
        <begin position="128"/>
        <end position="140"/>
    </location>
</feature>
<reference evidence="4" key="2">
    <citation type="submission" date="2025-08" db="UniProtKB">
        <authorList>
            <consortium name="Ensembl"/>
        </authorList>
    </citation>
    <scope>IDENTIFICATION</scope>
</reference>
<feature type="region of interest" description="Disordered" evidence="2">
    <location>
        <begin position="672"/>
        <end position="696"/>
    </location>
</feature>
<dbReference type="Proteomes" id="UP000007648">
    <property type="component" value="Unassembled WGS sequence"/>
</dbReference>
<accession>A0A7N4PYX3</accession>
<protein>
    <submittedName>
        <fullName evidence="4">Centrosome and spindle pole associated protein 1</fullName>
    </submittedName>
</protein>
<feature type="compositionally biased region" description="Polar residues" evidence="2">
    <location>
        <begin position="672"/>
        <end position="693"/>
    </location>
</feature>
<dbReference type="GeneID" id="100917135"/>
<gene>
    <name evidence="4" type="primary">CSPP1</name>
</gene>
<dbReference type="Pfam" id="PF24578">
    <property type="entry name" value="CSPP1_C"/>
    <property type="match status" value="1"/>
</dbReference>
<keyword evidence="1" id="KW-0175">Coiled coil</keyword>
<proteinExistence type="predicted"/>
<evidence type="ECO:0000313" key="5">
    <source>
        <dbReference type="Proteomes" id="UP000007648"/>
    </source>
</evidence>
<feature type="region of interest" description="Disordered" evidence="2">
    <location>
        <begin position="1184"/>
        <end position="1207"/>
    </location>
</feature>
<evidence type="ECO:0000259" key="3">
    <source>
        <dbReference type="Pfam" id="PF24578"/>
    </source>
</evidence>
<reference evidence="4 5" key="1">
    <citation type="journal article" date="2011" name="Proc. Natl. Acad. Sci. U.S.A.">
        <title>Genetic diversity and population structure of the endangered marsupial Sarcophilus harrisii (Tasmanian devil).</title>
        <authorList>
            <person name="Miller W."/>
            <person name="Hayes V.M."/>
            <person name="Ratan A."/>
            <person name="Petersen D.C."/>
            <person name="Wittekindt N.E."/>
            <person name="Miller J."/>
            <person name="Walenz B."/>
            <person name="Knight J."/>
            <person name="Qi J."/>
            <person name="Zhao F."/>
            <person name="Wang Q."/>
            <person name="Bedoya-Reina O.C."/>
            <person name="Katiyar N."/>
            <person name="Tomsho L.P."/>
            <person name="Kasson L.M."/>
            <person name="Hardie R.A."/>
            <person name="Woodbridge P."/>
            <person name="Tindall E.A."/>
            <person name="Bertelsen M.F."/>
            <person name="Dixon D."/>
            <person name="Pyecroft S."/>
            <person name="Helgen K.M."/>
            <person name="Lesk A.M."/>
            <person name="Pringle T.H."/>
            <person name="Patterson N."/>
            <person name="Zhang Y."/>
            <person name="Kreiss A."/>
            <person name="Woods G.M."/>
            <person name="Jones M.E."/>
            <person name="Schuster S.C."/>
        </authorList>
    </citation>
    <scope>NUCLEOTIDE SEQUENCE [LARGE SCALE GENOMIC DNA]</scope>
</reference>
<dbReference type="GO" id="GO:0005813">
    <property type="term" value="C:centrosome"/>
    <property type="evidence" value="ECO:0007669"/>
    <property type="project" value="InterPro"/>
</dbReference>
<evidence type="ECO:0000256" key="2">
    <source>
        <dbReference type="SAM" id="MobiDB-lite"/>
    </source>
</evidence>
<dbReference type="CTD" id="79848"/>
<dbReference type="RefSeq" id="XP_031802160.1">
    <property type="nucleotide sequence ID" value="XM_031946300.1"/>
</dbReference>
<feature type="region of interest" description="Disordered" evidence="2">
    <location>
        <begin position="128"/>
        <end position="174"/>
    </location>
</feature>
<sequence>MADNLDQFIEERKARLTKDKAELEKDPPYMDIKSNAGEKLSDNSKILISMAKENIPPNRQENRDSLGIDYGLSLPLGEDYERKKHKLKEELRQDYRRYLTQERLKLERNKEYNQFLRDKEEWNEKFREIEKKNPEHESEGNKTISKIKSDLHSQIQSSNRNTEAPPKDVSLSTETYEELLNQRRLEEDRYRRLDDEIELRDAKPHKKPNEGDVSNRKHYEIANKVDVPVRRYYRFKEDQNFDKHYYKPNSGPEGNEEMDPRVRYESDYDRRPLRVFTTDRMYRNRRERVPPMEYEEDFPEQSNIRVSSAGNNSVPNSHHGDERSKSATIKMESPFAGMIFAGQDRDTIRRRKEKYRQELLEQIAQQQRNKRREKELELSVAATGEVDPEKSRNGLLTSLQLSKKEPDRLKQLGMSSRYFEKKFSLFEERIPPERPKVAFQTPLPALSDLPRTSLSEDFNQGINTTLGEMMSSRITSLPPPLPPPPAPSLLNYRTPYDEAYYFYGARNPLDPSLVYYNPGMMGIPPPTLSAPDTHEPVGPIVNKSILNELSTVSDRTRTGGLIFEDKPRPTKESVQSYQYDLQQQIREREARRRKEREEKEEYEAKLEAEMKNYNPWGKGGGGAPLRDARGNLITDLNRMHRQNIDAYHNPDARTHEDKRAVVSLDQNLATTNAENLEDPANTNSGQIGTQSSPFARGNIFGEPLTELQIKQQEAYKNFLRFQIEEKKQREEAERERQRREEEKEEKRLAEQRARIQQEYEEEQEKKREKEEEQRLKNEELIRLAEERRKEAERKKKEEEKKHDLQLEHYYERKKTDGEQIIRQSRSPSPVVPALQNKIKSKVHGSPSVASTVIHDRPRSRVHSPPVPARKNQLRADEEKKNVINELSEMRKQLRSEERRLQGKLLQVDGDDERSFRKREKYPMDIFDMARFRLQAPVRRPSSKGLDPTAQNIRDFNFLKDMDSDTRIDLRYMYPESPKDDQTLEIQQQALLREQQKRLNRLRMRENVEVDLDASPGINLQDTRMPRNETRDFLKNSLLESESAFIGTNGERYSPLEDDPLPSQRLLSARERRRNQIKGLESVVCMDNFHPSVQPDGFSLKSVSSINVDQLRIRNEERMRRLNELQKKPIDTDDEVSLVDPDDILKHFTSHGGERRPSSGETVATEPWLRPGTSETLKRFVVDQLNQEQRSSENPLPFNWQGLSTAHG</sequence>
<dbReference type="InterPro" id="IPR026708">
    <property type="entry name" value="CSPP1"/>
</dbReference>
<feature type="compositionally biased region" description="Polar residues" evidence="2">
    <location>
        <begin position="572"/>
        <end position="581"/>
    </location>
</feature>
<dbReference type="GO" id="GO:0032467">
    <property type="term" value="P:positive regulation of cytokinesis"/>
    <property type="evidence" value="ECO:0007669"/>
    <property type="project" value="InterPro"/>
</dbReference>
<feature type="region of interest" description="Disordered" evidence="2">
    <location>
        <begin position="758"/>
        <end position="808"/>
    </location>
</feature>
<dbReference type="InterPro" id="IPR058191">
    <property type="entry name" value="CSPP1_C"/>
</dbReference>
<feature type="domain" description="Centrosome and spindle pole-associated protein 1 C-terminal" evidence="3">
    <location>
        <begin position="949"/>
        <end position="1002"/>
    </location>
</feature>
<name>A0A7N4PYX3_SARHA</name>
<feature type="compositionally biased region" description="Polar residues" evidence="2">
    <location>
        <begin position="300"/>
        <end position="316"/>
    </location>
</feature>
<feature type="region of interest" description="Disordered" evidence="2">
    <location>
        <begin position="292"/>
        <end position="328"/>
    </location>
</feature>
<dbReference type="Ensembl" id="ENSSHAT00000028409.1">
    <property type="protein sequence ID" value="ENSSHAP00000043952.1"/>
    <property type="gene ID" value="ENSSHAG00000004470.2"/>
</dbReference>
<dbReference type="PANTHER" id="PTHR21616">
    <property type="entry name" value="CENTROSOME SPINDLE POLE ASSOCIATED PROTEIN"/>
    <property type="match status" value="1"/>
</dbReference>
<evidence type="ECO:0000256" key="1">
    <source>
        <dbReference type="SAM" id="Coils"/>
    </source>
</evidence>
<organism evidence="4 5">
    <name type="scientific">Sarcophilus harrisii</name>
    <name type="common">Tasmanian devil</name>
    <name type="synonym">Sarcophilus laniarius</name>
    <dbReference type="NCBI Taxonomy" id="9305"/>
    <lineage>
        <taxon>Eukaryota</taxon>
        <taxon>Metazoa</taxon>
        <taxon>Chordata</taxon>
        <taxon>Craniata</taxon>
        <taxon>Vertebrata</taxon>
        <taxon>Euteleostomi</taxon>
        <taxon>Mammalia</taxon>
        <taxon>Metatheria</taxon>
        <taxon>Dasyuromorphia</taxon>
        <taxon>Dasyuridae</taxon>
        <taxon>Sarcophilus</taxon>
    </lineage>
</organism>
<feature type="region of interest" description="Disordered" evidence="2">
    <location>
        <begin position="560"/>
        <end position="581"/>
    </location>
</feature>
<keyword evidence="5" id="KW-1185">Reference proteome</keyword>
<feature type="coiled-coil region" evidence="1">
    <location>
        <begin position="585"/>
        <end position="612"/>
    </location>
</feature>
<dbReference type="GeneTree" id="ENSGT00390000015084"/>
<feature type="compositionally biased region" description="Polar residues" evidence="2">
    <location>
        <begin position="141"/>
        <end position="162"/>
    </location>
</feature>
<dbReference type="PANTHER" id="PTHR21616:SF2">
    <property type="entry name" value="CENTROSOME AND SPINDLE POLE-ASSOCIATED PROTEIN 1"/>
    <property type="match status" value="1"/>
</dbReference>
<feature type="region of interest" description="Disordered" evidence="2">
    <location>
        <begin position="242"/>
        <end position="264"/>
    </location>
</feature>
<feature type="region of interest" description="Disordered" evidence="2">
    <location>
        <begin position="1147"/>
        <end position="1170"/>
    </location>
</feature>
<feature type="region of interest" description="Disordered" evidence="2">
    <location>
        <begin position="856"/>
        <end position="875"/>
    </location>
</feature>